<comment type="cofactor">
    <cofactor evidence="1">
        <name>pantetheine 4'-phosphate</name>
        <dbReference type="ChEBI" id="CHEBI:47942"/>
    </cofactor>
</comment>
<dbReference type="InterPro" id="IPR045851">
    <property type="entry name" value="AMP-bd_C_sf"/>
</dbReference>
<evidence type="ECO:0000313" key="11">
    <source>
        <dbReference type="Proteomes" id="UP001301388"/>
    </source>
</evidence>
<dbReference type="InterPro" id="IPR000873">
    <property type="entry name" value="AMP-dep_synth/lig_dom"/>
</dbReference>
<protein>
    <submittedName>
        <fullName evidence="10">Amino acid adenylation domain-containing protein</fullName>
    </submittedName>
</protein>
<dbReference type="SUPFAM" id="SSF47336">
    <property type="entry name" value="ACP-like"/>
    <property type="match status" value="2"/>
</dbReference>
<dbReference type="Gene3D" id="3.90.1150.10">
    <property type="entry name" value="Aspartate Aminotransferase, domain 1"/>
    <property type="match status" value="1"/>
</dbReference>
<dbReference type="PROSITE" id="PS00455">
    <property type="entry name" value="AMP_BINDING"/>
    <property type="match status" value="1"/>
</dbReference>
<dbReference type="InterPro" id="IPR015421">
    <property type="entry name" value="PyrdxlP-dep_Trfase_major"/>
</dbReference>
<dbReference type="EMBL" id="JAYGIE010000080">
    <property type="protein sequence ID" value="MEA5478912.1"/>
    <property type="molecule type" value="Genomic_DNA"/>
</dbReference>
<evidence type="ECO:0000313" key="10">
    <source>
        <dbReference type="EMBL" id="MEA5478912.1"/>
    </source>
</evidence>
<evidence type="ECO:0000256" key="1">
    <source>
        <dbReference type="ARBA" id="ARBA00001957"/>
    </source>
</evidence>
<dbReference type="SMART" id="SM00827">
    <property type="entry name" value="PKS_AT"/>
    <property type="match status" value="1"/>
</dbReference>
<dbReference type="CDD" id="cd00833">
    <property type="entry name" value="PKS"/>
    <property type="match status" value="1"/>
</dbReference>
<evidence type="ECO:0000256" key="5">
    <source>
        <dbReference type="ARBA" id="ARBA00022898"/>
    </source>
</evidence>
<dbReference type="CDD" id="cd12117">
    <property type="entry name" value="A_NRPS_Srf_like"/>
    <property type="match status" value="1"/>
</dbReference>
<dbReference type="InterPro" id="IPR050091">
    <property type="entry name" value="PKS_NRPS_Biosynth_Enz"/>
</dbReference>
<dbReference type="InterPro" id="IPR020845">
    <property type="entry name" value="AMP-binding_CS"/>
</dbReference>
<dbReference type="Gene3D" id="3.40.640.10">
    <property type="entry name" value="Type I PLP-dependent aspartate aminotransferase-like (Major domain)"/>
    <property type="match status" value="1"/>
</dbReference>
<dbReference type="Pfam" id="PF13193">
    <property type="entry name" value="AMP-binding_C"/>
    <property type="match status" value="1"/>
</dbReference>
<evidence type="ECO:0000256" key="3">
    <source>
        <dbReference type="ARBA" id="ARBA00022553"/>
    </source>
</evidence>
<dbReference type="InterPro" id="IPR015424">
    <property type="entry name" value="PyrdxlP-dep_Trfase"/>
</dbReference>
<accession>A0ABU5TKP7</accession>
<dbReference type="Gene3D" id="3.40.50.980">
    <property type="match status" value="2"/>
</dbReference>
<dbReference type="InterPro" id="IPR025110">
    <property type="entry name" value="AMP-bd_C"/>
</dbReference>
<dbReference type="Gene3D" id="3.40.47.10">
    <property type="match status" value="1"/>
</dbReference>
<dbReference type="SUPFAM" id="SSF56801">
    <property type="entry name" value="Acetyl-CoA synthetase-like"/>
    <property type="match status" value="1"/>
</dbReference>
<dbReference type="InterPro" id="IPR036736">
    <property type="entry name" value="ACP-like_sf"/>
</dbReference>
<dbReference type="PROSITE" id="PS00012">
    <property type="entry name" value="PHOSPHOPANTETHEINE"/>
    <property type="match status" value="1"/>
</dbReference>
<dbReference type="InterPro" id="IPR010071">
    <property type="entry name" value="AA_adenyl_dom"/>
</dbReference>
<dbReference type="InterPro" id="IPR018201">
    <property type="entry name" value="Ketoacyl_synth_AS"/>
</dbReference>
<dbReference type="Pfam" id="PF00550">
    <property type="entry name" value="PP-binding"/>
    <property type="match status" value="2"/>
</dbReference>
<feature type="domain" description="Ketosynthase family 3 (KS3)" evidence="9">
    <location>
        <begin position="884"/>
        <end position="1310"/>
    </location>
</feature>
<dbReference type="PROSITE" id="PS52004">
    <property type="entry name" value="KS3_2"/>
    <property type="match status" value="1"/>
</dbReference>
<dbReference type="NCBIfam" id="TIGR01733">
    <property type="entry name" value="AA-adenyl-dom"/>
    <property type="match status" value="1"/>
</dbReference>
<feature type="region of interest" description="Disordered" evidence="7">
    <location>
        <begin position="2501"/>
        <end position="2539"/>
    </location>
</feature>
<dbReference type="CDD" id="cd00610">
    <property type="entry name" value="OAT_like"/>
    <property type="match status" value="1"/>
</dbReference>
<sequence>MEMDVEYTESILKSPFTSQEHFWKQFLKGFNASTFLFGDSIKSKDYLSVFDYQEVSTCLNESSTSIFNRFIQEQNLEVSSVLQGGWALLLHHYSGEDDIIFGFQTAQTSLIASDKESKSQLIPIRIKIEPDKLVVPWLLQVQEHWKITQTYSQVSLNQIQAWSDIPSDISMFKTGIIFGNLEQAIALSDLPITIGIKIEPQLTLQIRYDRNRFQEAAINRLLVHLQTLIESLVTNPEKKLASLPMLTTAERHQILIEWNNTQVTYPSDETIHQIFAEQVAKSPDKIALILPSLNAEDPIRLTYKELDRRANILACELQRLGVGSETFVAMCIERSIETIVAIIGILKAGGVYVPLDPAYPQERLAFMLEDTQAPVLITQSHLRDRLPPTQSHIICLETDWGEEITESIPEATKVNADSLAYINYTSGSTGRPKGVAIPHRAVARLVFGTSFTELDGNQTLLQLAPISFDAATLEIWGALLHGGCCVLFPSDGIPDPQDLKTVIQTYGVTTMWLTAALFNTIIAESPESLSGVKELLTGGESLSPSFIRLAQKHLPETQLINGYGPTENTTFTCCYRIPRPLGDQVTSVPIGRPIANTQVYILDAHGEPVPIGVLGELHVGGAGLAREYINRPDLTAEKFIPDPFSADSPKRLYKTGDRVRWLPDGTIEFVERLDNQVKIRGFRIELGEIEAALSHHESVRDAVVIVREDIVGSKRLVAYITPKSEQSPNINLIKSYLQDQLADYMIPAAIIVLDKIPLTPNGKADRRALPAPVSIGVGDNFIAPNSPKERILAEIWCGVLGLEQVGIEDNFFDIGGTSLLGLQMVTRVQKQLGSEFRAVKLYQYPTIRTFAQYLDREEHKQLEQPQQKNKQRDRLLQKAPKINSDGIAIIGMVGRFPGADTVEALWQNLCNGIESCTTFTDAEIDPSVDVELRTDPNYVRVRGIIDGAETFDASFFGISPREAEVLDPQARVFLELAYTALENAGYIPESYDGAIGLYAGSGQNTYFEHHICGRPEIINRLGEFQTMLANEKDFVTTRTSYKLGLTGPSLSINTACSTSLVAVIQAFQGLISNQCDIALAGGISITTPQNRGYLYQEGSMLSPDGRCRPFDANAQGTMFNSGAGIVILKRLEEALDDGDRIYAVIKGVGMNNDGTDKVSFTAPSVNGQAGAITMAQASAGIHPETISYIETHGTATPLGDPIEVEALTQAFRTQTDATQFCAIGSIKSNFGHLVAAAGVTGLIKTALALYYKKIPPSLNFESPNPEIDFANSPFYVNNKLVDWAAGETPRRAGVSSFGVGGTNAHVVLEEAPSVEVSSPSRPFQLLRLSAKTSTALEQTTTNLKEYFTHNLEANLADVAYTLDHGRKAYNHRRFVVCRDRLDAITILESLDVNRSATRLSEIRNPDVVFMFPGQGSQYLNMGKYFYEHEIVFRDAVNRCAEILRPLLDRDLQQVIYPPQSNDGNDEAATALLRQTQYTQPALFTIEYALAILWQSWGVRPAAMIGHSIGEFVAACLSGVFSLEDGLKLVATRARMMGALPSGSMLSVRLPAEVLQKRLSDDLAIAAVNGASLCVVAGPTEVVNNLQQQLEAEEIVCRTLHTSHAFHSPMMDPIIEPFAEMVKTVQLSPPKIPFVSTVTTEWITDTQATDPMYWVSHLRATVRFAEGAKKLWEQPSRVLLEVGPRTTTATLARQQAKDIKRQIAISSLGSTADNDAEWVAILQAIGQLWLAGVDLDRAKFYADEYRHRIPLPTYPFERKRYWIDPKPAIQPITPPNEPITNHQSPIPSLQPNPTTNIEVQAHIMTEARKQQLIPQLQEVLETTSGLEIDGNDGTTTFLEMGLDSLSLTQVAMALKKKFKVKITFRHLLEDYPNLDTLSDFVLRSLPPDAFPAPASIAATPVEVVSTPASPAVPAPAAETLVANPISISTHPPAMSNFVGQPHPANGNQNIGIVLPSLSPEMAGTMQSVVAQQLQIMAQQLQLLSQAGGTISPAIAAPVVQTVAPPAPPAAPPTQPAPAAAPIKAEVVTVTEAEEPKPRKNFGPGAKIEKSVTAALTAEQQKALDRIIARYIARTQESKRQTQEHRKYLADPRTVSGFTPLFKEMVYPIVTDRASGSKLWDVDGNEYVDITNGFGLNFFGWSPDFVTEAVKAQLDKGIEIGPQTPLAGKVAKLVAEFTGMERVAFCNTGSEAVMATLRLARTVTGRDLVATFAGDYHGTFDEVLYRQGPKLKTLPAAPGILPCMFENLLVLDYNTPESLQILRDRADDLAAILVEPVRSRDPNLQPKEFLQDLRTLTEQSGTAYIFDEVVTGFRVHPGGAQAYFNIQADMATYGKVVGGGLPIGIVAGKAEYMDALDGGFWQYGDNSIPEVGVTFFAGTFVRHPMALAAAEAVLHKLKAGGPELQRSLAEKVSKFATHLNQYFKQIEAPIEIAHFSSYFYINYPHESPYASLIFYLLREKGVHVWDHRPCFFTLSHSDADIEFVIRAFKDTVAEMQMIGFLPQPKNVSNGNNGGFDRNRPPQPGARLGRDPEGNPAWYIPDLDNPGKYLQLGGVS</sequence>
<dbReference type="Gene3D" id="2.30.38.10">
    <property type="entry name" value="Luciferase, Domain 3"/>
    <property type="match status" value="1"/>
</dbReference>
<keyword evidence="4" id="KW-0808">Transferase</keyword>
<evidence type="ECO:0000259" key="9">
    <source>
        <dbReference type="PROSITE" id="PS52004"/>
    </source>
</evidence>
<dbReference type="SMART" id="SM00823">
    <property type="entry name" value="PKS_PP"/>
    <property type="match status" value="2"/>
</dbReference>
<dbReference type="PANTHER" id="PTHR43775:SF51">
    <property type="entry name" value="INACTIVE PHENOLPHTHIOCEROL SYNTHESIS POLYKETIDE SYNTHASE TYPE I PKS1-RELATED"/>
    <property type="match status" value="1"/>
</dbReference>
<dbReference type="InterPro" id="IPR014043">
    <property type="entry name" value="Acyl_transferase_dom"/>
</dbReference>
<dbReference type="Pfam" id="PF02801">
    <property type="entry name" value="Ketoacyl-synt_C"/>
    <property type="match status" value="1"/>
</dbReference>
<dbReference type="SMART" id="SM00825">
    <property type="entry name" value="PKS_KS"/>
    <property type="match status" value="1"/>
</dbReference>
<feature type="domain" description="Carrier" evidence="8">
    <location>
        <begin position="783"/>
        <end position="858"/>
    </location>
</feature>
<dbReference type="InterPro" id="IPR016039">
    <property type="entry name" value="Thiolase-like"/>
</dbReference>
<dbReference type="InterPro" id="IPR001227">
    <property type="entry name" value="Ac_transferase_dom_sf"/>
</dbReference>
<dbReference type="PROSITE" id="PS00606">
    <property type="entry name" value="KS3_1"/>
    <property type="match status" value="1"/>
</dbReference>
<dbReference type="Proteomes" id="UP001301388">
    <property type="component" value="Unassembled WGS sequence"/>
</dbReference>
<dbReference type="SUPFAM" id="SSF55048">
    <property type="entry name" value="Probable ACP-binding domain of malonyl-CoA ACP transacylase"/>
    <property type="match status" value="1"/>
</dbReference>
<keyword evidence="3" id="KW-0597">Phosphoprotein</keyword>
<dbReference type="SUPFAM" id="SSF53901">
    <property type="entry name" value="Thiolase-like"/>
    <property type="match status" value="1"/>
</dbReference>
<dbReference type="Gene3D" id="3.30.70.250">
    <property type="entry name" value="Malonyl-CoA ACP transacylase, ACP-binding"/>
    <property type="match status" value="1"/>
</dbReference>
<comment type="similarity">
    <text evidence="6">In the C-terminal section; belongs to the NRP synthetase family.</text>
</comment>
<dbReference type="InterPro" id="IPR049704">
    <property type="entry name" value="Aminotrans_3_PPA_site"/>
</dbReference>
<dbReference type="SUPFAM" id="SSF52151">
    <property type="entry name" value="FabD/lysophospholipase-like"/>
    <property type="match status" value="1"/>
</dbReference>
<dbReference type="InterPro" id="IPR005814">
    <property type="entry name" value="Aminotrans_3"/>
</dbReference>
<dbReference type="InterPro" id="IPR016035">
    <property type="entry name" value="Acyl_Trfase/lysoPLipase"/>
</dbReference>
<dbReference type="SUPFAM" id="SSF53383">
    <property type="entry name" value="PLP-dependent transferases"/>
    <property type="match status" value="1"/>
</dbReference>
<dbReference type="InterPro" id="IPR020841">
    <property type="entry name" value="PKS_Beta-ketoAc_synthase_dom"/>
</dbReference>
<dbReference type="PROSITE" id="PS50075">
    <property type="entry name" value="CARRIER"/>
    <property type="match status" value="2"/>
</dbReference>
<dbReference type="InterPro" id="IPR001242">
    <property type="entry name" value="Condensation_dom"/>
</dbReference>
<keyword evidence="5" id="KW-0663">Pyridoxal phosphate</keyword>
<keyword evidence="11" id="KW-1185">Reference proteome</keyword>
<dbReference type="Gene3D" id="3.40.366.10">
    <property type="entry name" value="Malonyl-Coenzyme A Acyl Carrier Protein, domain 2"/>
    <property type="match status" value="1"/>
</dbReference>
<feature type="domain" description="Carrier" evidence="8">
    <location>
        <begin position="1802"/>
        <end position="1884"/>
    </location>
</feature>
<dbReference type="Gene3D" id="3.30.559.30">
    <property type="entry name" value="Nonribosomal peptide synthetase, condensation domain"/>
    <property type="match status" value="1"/>
</dbReference>
<reference evidence="10 11" key="1">
    <citation type="submission" date="2023-12" db="EMBL/GenBank/DDBJ databases">
        <title>Baltic Sea Cyanobacteria.</title>
        <authorList>
            <person name="Delbaje E."/>
            <person name="Fewer D.P."/>
            <person name="Shishido T.K."/>
        </authorList>
    </citation>
    <scope>NUCLEOTIDE SEQUENCE [LARGE SCALE GENOMIC DNA]</scope>
    <source>
        <strain evidence="10 11">UHCC 0370</strain>
    </source>
</reference>
<evidence type="ECO:0000256" key="2">
    <source>
        <dbReference type="ARBA" id="ARBA00022450"/>
    </source>
</evidence>
<dbReference type="Gene3D" id="3.30.300.30">
    <property type="match status" value="1"/>
</dbReference>
<dbReference type="InterPro" id="IPR014031">
    <property type="entry name" value="Ketoacyl_synth_C"/>
</dbReference>
<organism evidence="10 11">
    <name type="scientific">Pseudanabaena galeata UHCC 0370</name>
    <dbReference type="NCBI Taxonomy" id="3110310"/>
    <lineage>
        <taxon>Bacteria</taxon>
        <taxon>Bacillati</taxon>
        <taxon>Cyanobacteriota</taxon>
        <taxon>Cyanophyceae</taxon>
        <taxon>Pseudanabaenales</taxon>
        <taxon>Pseudanabaenaceae</taxon>
        <taxon>Pseudanabaena</taxon>
    </lineage>
</organism>
<dbReference type="Pfam" id="PF22621">
    <property type="entry name" value="CurL-like_PKS_C"/>
    <property type="match status" value="1"/>
</dbReference>
<dbReference type="Gene3D" id="3.30.70.3290">
    <property type="match status" value="1"/>
</dbReference>
<dbReference type="InterPro" id="IPR020806">
    <property type="entry name" value="PKS_PP-bd"/>
</dbReference>
<dbReference type="Pfam" id="PF00202">
    <property type="entry name" value="Aminotran_3"/>
    <property type="match status" value="1"/>
</dbReference>
<dbReference type="Pfam" id="PF00109">
    <property type="entry name" value="ketoacyl-synt"/>
    <property type="match status" value="1"/>
</dbReference>
<evidence type="ECO:0000256" key="4">
    <source>
        <dbReference type="ARBA" id="ARBA00022679"/>
    </source>
</evidence>
<keyword evidence="2" id="KW-0596">Phosphopantetheine</keyword>
<comment type="caution">
    <text evidence="10">The sequence shown here is derived from an EMBL/GenBank/DDBJ whole genome shotgun (WGS) entry which is preliminary data.</text>
</comment>
<dbReference type="InterPro" id="IPR015422">
    <property type="entry name" value="PyrdxlP-dep_Trfase_small"/>
</dbReference>
<dbReference type="PANTHER" id="PTHR43775">
    <property type="entry name" value="FATTY ACID SYNTHASE"/>
    <property type="match status" value="1"/>
</dbReference>
<evidence type="ECO:0000256" key="7">
    <source>
        <dbReference type="SAM" id="MobiDB-lite"/>
    </source>
</evidence>
<gene>
    <name evidence="10" type="ORF">VB774_14895</name>
</gene>
<dbReference type="PROSITE" id="PS00600">
    <property type="entry name" value="AA_TRANSFER_CLASS_3"/>
    <property type="match status" value="1"/>
</dbReference>
<proteinExistence type="inferred from homology"/>
<dbReference type="Pfam" id="PF00501">
    <property type="entry name" value="AMP-binding"/>
    <property type="match status" value="1"/>
</dbReference>
<evidence type="ECO:0000256" key="6">
    <source>
        <dbReference type="ARBA" id="ARBA00029443"/>
    </source>
</evidence>
<dbReference type="InterPro" id="IPR016036">
    <property type="entry name" value="Malonyl_transacylase_ACP-bd"/>
</dbReference>
<dbReference type="SUPFAM" id="SSF52777">
    <property type="entry name" value="CoA-dependent acyltransferases"/>
    <property type="match status" value="1"/>
</dbReference>
<evidence type="ECO:0000259" key="8">
    <source>
        <dbReference type="PROSITE" id="PS50075"/>
    </source>
</evidence>
<dbReference type="Gene3D" id="1.10.1200.10">
    <property type="entry name" value="ACP-like"/>
    <property type="match status" value="2"/>
</dbReference>
<dbReference type="Pfam" id="PF00668">
    <property type="entry name" value="Condensation"/>
    <property type="match status" value="1"/>
</dbReference>
<dbReference type="InterPro" id="IPR006162">
    <property type="entry name" value="Ppantetheine_attach_site"/>
</dbReference>
<dbReference type="RefSeq" id="WP_323262287.1">
    <property type="nucleotide sequence ID" value="NZ_JAYGIE010000080.1"/>
</dbReference>
<dbReference type="Pfam" id="PF00698">
    <property type="entry name" value="Acyl_transf_1"/>
    <property type="match status" value="1"/>
</dbReference>
<name>A0ABU5TKP7_9CYAN</name>
<dbReference type="InterPro" id="IPR014030">
    <property type="entry name" value="Ketoacyl_synth_N"/>
</dbReference>
<dbReference type="InterPro" id="IPR009081">
    <property type="entry name" value="PP-bd_ACP"/>
</dbReference>
<dbReference type="SMART" id="SM01294">
    <property type="entry name" value="PKS_PP_betabranch"/>
    <property type="match status" value="1"/>
</dbReference>